<dbReference type="PANTHER" id="PTHR13547:SF21">
    <property type="match status" value="1"/>
</dbReference>
<dbReference type="STRING" id="4072.A0A2G2YE51"/>
<reference evidence="1 2" key="1">
    <citation type="journal article" date="2014" name="Nat. Genet.">
        <title>Genome sequence of the hot pepper provides insights into the evolution of pungency in Capsicum species.</title>
        <authorList>
            <person name="Kim S."/>
            <person name="Park M."/>
            <person name="Yeom S.I."/>
            <person name="Kim Y.M."/>
            <person name="Lee J.M."/>
            <person name="Lee H.A."/>
            <person name="Seo E."/>
            <person name="Choi J."/>
            <person name="Cheong K."/>
            <person name="Kim K.T."/>
            <person name="Jung K."/>
            <person name="Lee G.W."/>
            <person name="Oh S.K."/>
            <person name="Bae C."/>
            <person name="Kim S.B."/>
            <person name="Lee H.Y."/>
            <person name="Kim S.Y."/>
            <person name="Kim M.S."/>
            <person name="Kang B.C."/>
            <person name="Jo Y.D."/>
            <person name="Yang H.B."/>
            <person name="Jeong H.J."/>
            <person name="Kang W.H."/>
            <person name="Kwon J.K."/>
            <person name="Shin C."/>
            <person name="Lim J.Y."/>
            <person name="Park J.H."/>
            <person name="Huh J.H."/>
            <person name="Kim J.S."/>
            <person name="Kim B.D."/>
            <person name="Cohen O."/>
            <person name="Paran I."/>
            <person name="Suh M.C."/>
            <person name="Lee S.B."/>
            <person name="Kim Y.K."/>
            <person name="Shin Y."/>
            <person name="Noh S.J."/>
            <person name="Park J."/>
            <person name="Seo Y.S."/>
            <person name="Kwon S.Y."/>
            <person name="Kim H.A."/>
            <person name="Park J.M."/>
            <person name="Kim H.J."/>
            <person name="Choi S.B."/>
            <person name="Bosland P.W."/>
            <person name="Reeves G."/>
            <person name="Jo S.H."/>
            <person name="Lee B.W."/>
            <person name="Cho H.T."/>
            <person name="Choi H.S."/>
            <person name="Lee M.S."/>
            <person name="Yu Y."/>
            <person name="Do Choi Y."/>
            <person name="Park B.S."/>
            <person name="van Deynze A."/>
            <person name="Ashrafi H."/>
            <person name="Hill T."/>
            <person name="Kim W.T."/>
            <person name="Pai H.S."/>
            <person name="Ahn H.K."/>
            <person name="Yeam I."/>
            <person name="Giovannoni J.J."/>
            <person name="Rose J.K."/>
            <person name="Sorensen I."/>
            <person name="Lee S.J."/>
            <person name="Kim R.W."/>
            <person name="Choi I.Y."/>
            <person name="Choi B.S."/>
            <person name="Lim J.S."/>
            <person name="Lee Y.H."/>
            <person name="Choi D."/>
        </authorList>
    </citation>
    <scope>NUCLEOTIDE SEQUENCE [LARGE SCALE GENOMIC DNA]</scope>
    <source>
        <strain evidence="2">cv. CM334</strain>
    </source>
</reference>
<comment type="caution">
    <text evidence="1">The sequence shown here is derived from an EMBL/GenBank/DDBJ whole genome shotgun (WGS) entry which is preliminary data.</text>
</comment>
<dbReference type="InterPro" id="IPR011990">
    <property type="entry name" value="TPR-like_helical_dom_sf"/>
</dbReference>
<evidence type="ECO:0000313" key="1">
    <source>
        <dbReference type="EMBL" id="PHT68027.1"/>
    </source>
</evidence>
<sequence length="236" mass="27154">MSFSIHKAVENRGGGRNGQGWLGNEKWTVSRAIVSSDGCCKCCAKKLVTIDLDPEETKKFAKSVALLATWKETNSSFRKFQMALVQQFSIKPLSFVLKILVDEGDNKRSWYEDLANLPEELSNHDFELPSYRTYSVNRNNHAELNAMSLDHGLSELWRSRLMCLHEARRYHKVALLDLYLKALDPELYNSRLSNHDCDNAKYKNLLSDDDKLFKLQKAEVTNQVIRKIRSVLKLDV</sequence>
<dbReference type="Proteomes" id="UP000222542">
    <property type="component" value="Unassembled WGS sequence"/>
</dbReference>
<dbReference type="EMBL" id="AYRZ02000011">
    <property type="protein sequence ID" value="PHT68027.1"/>
    <property type="molecule type" value="Genomic_DNA"/>
</dbReference>
<evidence type="ECO:0000313" key="2">
    <source>
        <dbReference type="Proteomes" id="UP000222542"/>
    </source>
</evidence>
<dbReference type="Gramene" id="PHT68027">
    <property type="protein sequence ID" value="PHT68027"/>
    <property type="gene ID" value="T459_27514"/>
</dbReference>
<name>A0A2G2YE51_CAPAN</name>
<organism evidence="1 2">
    <name type="scientific">Capsicum annuum</name>
    <name type="common">Capsicum pepper</name>
    <dbReference type="NCBI Taxonomy" id="4072"/>
    <lineage>
        <taxon>Eukaryota</taxon>
        <taxon>Viridiplantae</taxon>
        <taxon>Streptophyta</taxon>
        <taxon>Embryophyta</taxon>
        <taxon>Tracheophyta</taxon>
        <taxon>Spermatophyta</taxon>
        <taxon>Magnoliopsida</taxon>
        <taxon>eudicotyledons</taxon>
        <taxon>Gunneridae</taxon>
        <taxon>Pentapetalae</taxon>
        <taxon>asterids</taxon>
        <taxon>lamiids</taxon>
        <taxon>Solanales</taxon>
        <taxon>Solanaceae</taxon>
        <taxon>Solanoideae</taxon>
        <taxon>Capsiceae</taxon>
        <taxon>Capsicum</taxon>
    </lineage>
</organism>
<dbReference type="PANTHER" id="PTHR13547">
    <property type="match status" value="1"/>
</dbReference>
<keyword evidence="2" id="KW-1185">Reference proteome</keyword>
<gene>
    <name evidence="1" type="ORF">T459_27514</name>
</gene>
<proteinExistence type="predicted"/>
<reference evidence="1 2" key="2">
    <citation type="journal article" date="2017" name="Genome Biol.">
        <title>New reference genome sequences of hot pepper reveal the massive evolution of plant disease-resistance genes by retroduplication.</title>
        <authorList>
            <person name="Kim S."/>
            <person name="Park J."/>
            <person name="Yeom S.I."/>
            <person name="Kim Y.M."/>
            <person name="Seo E."/>
            <person name="Kim K.T."/>
            <person name="Kim M.S."/>
            <person name="Lee J.M."/>
            <person name="Cheong K."/>
            <person name="Shin H.S."/>
            <person name="Kim S.B."/>
            <person name="Han K."/>
            <person name="Lee J."/>
            <person name="Park M."/>
            <person name="Lee H.A."/>
            <person name="Lee H.Y."/>
            <person name="Lee Y."/>
            <person name="Oh S."/>
            <person name="Lee J.H."/>
            <person name="Choi E."/>
            <person name="Choi E."/>
            <person name="Lee S.E."/>
            <person name="Jeon J."/>
            <person name="Kim H."/>
            <person name="Choi G."/>
            <person name="Song H."/>
            <person name="Lee J."/>
            <person name="Lee S.C."/>
            <person name="Kwon J.K."/>
            <person name="Lee H.Y."/>
            <person name="Koo N."/>
            <person name="Hong Y."/>
            <person name="Kim R.W."/>
            <person name="Kang W.H."/>
            <person name="Huh J.H."/>
            <person name="Kang B.C."/>
            <person name="Yang T.J."/>
            <person name="Lee Y.H."/>
            <person name="Bennetzen J.L."/>
            <person name="Choi D."/>
        </authorList>
    </citation>
    <scope>NUCLEOTIDE SEQUENCE [LARGE SCALE GENOMIC DNA]</scope>
    <source>
        <strain evidence="2">cv. CM334</strain>
    </source>
</reference>
<dbReference type="AlphaFoldDB" id="A0A2G2YE51"/>
<protein>
    <submittedName>
        <fullName evidence="1">Uncharacterized protein</fullName>
    </submittedName>
</protein>
<dbReference type="Gene3D" id="3.40.50.11980">
    <property type="match status" value="1"/>
</dbReference>
<accession>A0A2G2YE51</accession>
<dbReference type="Gene3D" id="1.25.40.10">
    <property type="entry name" value="Tetratricopeptide repeat domain"/>
    <property type="match status" value="1"/>
</dbReference>